<protein>
    <submittedName>
        <fullName evidence="2">Uncharacterized protein</fullName>
    </submittedName>
</protein>
<proteinExistence type="predicted"/>
<dbReference type="Proteomes" id="UP000008332">
    <property type="component" value="Chromosome"/>
</dbReference>
<accession>Q221Z1</accession>
<dbReference type="OrthoDB" id="8911932at2"/>
<dbReference type="AlphaFoldDB" id="Q221Z1"/>
<dbReference type="eggNOG" id="ENOG5032WSU">
    <property type="taxonomic scope" value="Bacteria"/>
</dbReference>
<name>Q221Z1_ALBFT</name>
<dbReference type="KEGG" id="rfr:Rfer_0408"/>
<reference evidence="3" key="1">
    <citation type="submission" date="2006-02" db="EMBL/GenBank/DDBJ databases">
        <title>Complete sequence of chromosome of Rhodoferax ferrireducens DSM 15236.</title>
        <authorList>
            <person name="Copeland A."/>
            <person name="Lucas S."/>
            <person name="Lapidus A."/>
            <person name="Barry K."/>
            <person name="Detter J.C."/>
            <person name="Glavina del Rio T."/>
            <person name="Hammon N."/>
            <person name="Israni S."/>
            <person name="Pitluck S."/>
            <person name="Brettin T."/>
            <person name="Bruce D."/>
            <person name="Han C."/>
            <person name="Tapia R."/>
            <person name="Gilna P."/>
            <person name="Kiss H."/>
            <person name="Schmutz J."/>
            <person name="Larimer F."/>
            <person name="Land M."/>
            <person name="Kyrpides N."/>
            <person name="Ivanova N."/>
            <person name="Richardson P."/>
        </authorList>
    </citation>
    <scope>NUCLEOTIDE SEQUENCE [LARGE SCALE GENOMIC DNA]</scope>
    <source>
        <strain evidence="3">ATCC BAA-621 / DSM 15236 / T118</strain>
    </source>
</reference>
<feature type="region of interest" description="Disordered" evidence="1">
    <location>
        <begin position="53"/>
        <end position="107"/>
    </location>
</feature>
<evidence type="ECO:0000256" key="1">
    <source>
        <dbReference type="SAM" id="MobiDB-lite"/>
    </source>
</evidence>
<dbReference type="HOGENOM" id="CLU_183066_0_0_4"/>
<organism evidence="2 3">
    <name type="scientific">Albidiferax ferrireducens (strain ATCC BAA-621 / DSM 15236 / T118)</name>
    <name type="common">Rhodoferax ferrireducens</name>
    <dbReference type="NCBI Taxonomy" id="338969"/>
    <lineage>
        <taxon>Bacteria</taxon>
        <taxon>Pseudomonadati</taxon>
        <taxon>Pseudomonadota</taxon>
        <taxon>Betaproteobacteria</taxon>
        <taxon>Burkholderiales</taxon>
        <taxon>Comamonadaceae</taxon>
        <taxon>Rhodoferax</taxon>
    </lineage>
</organism>
<sequence length="107" mass="11534">MKHKVPVTGAASEPALAQEGPDAGGEDERIMARPDGYYWLALDGKQEFGPFESMELAQADRDASEGQDSGPGETLQEAEEEIGMSTWIDPETGEPAEGQSPPRLEEE</sequence>
<dbReference type="RefSeq" id="WP_011462735.1">
    <property type="nucleotide sequence ID" value="NC_007908.1"/>
</dbReference>
<dbReference type="EMBL" id="CP000267">
    <property type="protein sequence ID" value="ABD68162.1"/>
    <property type="molecule type" value="Genomic_DNA"/>
</dbReference>
<feature type="region of interest" description="Disordered" evidence="1">
    <location>
        <begin position="1"/>
        <end position="29"/>
    </location>
</feature>
<evidence type="ECO:0000313" key="2">
    <source>
        <dbReference type="EMBL" id="ABD68162.1"/>
    </source>
</evidence>
<evidence type="ECO:0000313" key="3">
    <source>
        <dbReference type="Proteomes" id="UP000008332"/>
    </source>
</evidence>
<keyword evidence="3" id="KW-1185">Reference proteome</keyword>
<gene>
    <name evidence="2" type="ordered locus">Rfer_0408</name>
</gene>